<dbReference type="RefSeq" id="WP_037548022.1">
    <property type="nucleotide sequence ID" value="NZ_JNUP01000065.1"/>
</dbReference>
<gene>
    <name evidence="2" type="ORF">DC28_09825</name>
</gene>
<keyword evidence="1" id="KW-1133">Transmembrane helix</keyword>
<feature type="transmembrane region" description="Helical" evidence="1">
    <location>
        <begin position="12"/>
        <end position="33"/>
    </location>
</feature>
<keyword evidence="3" id="KW-1185">Reference proteome</keyword>
<keyword evidence="1" id="KW-0472">Membrane</keyword>
<dbReference type="OrthoDB" id="9813525at2"/>
<comment type="caution">
    <text evidence="2">The sequence shown here is derived from an EMBL/GenBank/DDBJ whole genome shotgun (WGS) entry which is preliminary data.</text>
</comment>
<dbReference type="Pfam" id="PF11026">
    <property type="entry name" value="DUF2721"/>
    <property type="match status" value="1"/>
</dbReference>
<feature type="transmembrane region" description="Helical" evidence="1">
    <location>
        <begin position="67"/>
        <end position="87"/>
    </location>
</feature>
<dbReference type="Proteomes" id="UP000029692">
    <property type="component" value="Unassembled WGS sequence"/>
</dbReference>
<sequence>MQLTLETPGLLFPALSLLMLAYTNRFLTLANLIRELYDRYHHRPDAKVLAQISNLRRRIALVKSTQILGVTSLLLCVITMVLLFVTLETLGRIVFGLSLLAMATSLVFSVRELFISAEALTVHLQDLEKDCSTGTRGCQDED</sequence>
<proteinExistence type="predicted"/>
<accession>A0A098QYL2</accession>
<evidence type="ECO:0000313" key="3">
    <source>
        <dbReference type="Proteomes" id="UP000029692"/>
    </source>
</evidence>
<reference evidence="2 3" key="1">
    <citation type="submission" date="2014-05" db="EMBL/GenBank/DDBJ databases">
        <title>De novo Genome Sequence of Spirocheata sp.</title>
        <authorList>
            <person name="Shivani Y."/>
            <person name="Subhash Y."/>
            <person name="Tushar L."/>
            <person name="Sasikala C."/>
            <person name="Ramana C.V."/>
        </authorList>
    </citation>
    <scope>NUCLEOTIDE SEQUENCE [LARGE SCALE GENOMIC DNA]</scope>
    <source>
        <strain evidence="2 3">JC230</strain>
    </source>
</reference>
<protein>
    <submittedName>
        <fullName evidence="2">Membrane protein</fullName>
    </submittedName>
</protein>
<keyword evidence="1" id="KW-0812">Transmembrane</keyword>
<dbReference type="AlphaFoldDB" id="A0A098QYL2"/>
<dbReference type="InterPro" id="IPR021279">
    <property type="entry name" value="DUF2721"/>
</dbReference>
<organism evidence="2 3">
    <name type="scientific">Spirochaeta lutea</name>
    <dbReference type="NCBI Taxonomy" id="1480694"/>
    <lineage>
        <taxon>Bacteria</taxon>
        <taxon>Pseudomonadati</taxon>
        <taxon>Spirochaetota</taxon>
        <taxon>Spirochaetia</taxon>
        <taxon>Spirochaetales</taxon>
        <taxon>Spirochaetaceae</taxon>
        <taxon>Spirochaeta</taxon>
    </lineage>
</organism>
<name>A0A098QYL2_9SPIO</name>
<feature type="transmembrane region" description="Helical" evidence="1">
    <location>
        <begin position="93"/>
        <end position="110"/>
    </location>
</feature>
<evidence type="ECO:0000256" key="1">
    <source>
        <dbReference type="SAM" id="Phobius"/>
    </source>
</evidence>
<dbReference type="eggNOG" id="ENOG5032RP9">
    <property type="taxonomic scope" value="Bacteria"/>
</dbReference>
<dbReference type="EMBL" id="JNUP01000065">
    <property type="protein sequence ID" value="KGE71577.1"/>
    <property type="molecule type" value="Genomic_DNA"/>
</dbReference>
<evidence type="ECO:0000313" key="2">
    <source>
        <dbReference type="EMBL" id="KGE71577.1"/>
    </source>
</evidence>